<evidence type="ECO:0000256" key="3">
    <source>
        <dbReference type="PIRSR" id="PIRSR029775-1"/>
    </source>
</evidence>
<dbReference type="PIRSF" id="PIRSF029775">
    <property type="entry name" value="Isochor_pyr_lyas"/>
    <property type="match status" value="1"/>
</dbReference>
<dbReference type="PROSITE" id="PS51168">
    <property type="entry name" value="CHORISMATE_MUT_2"/>
    <property type="match status" value="1"/>
</dbReference>
<evidence type="ECO:0000313" key="5">
    <source>
        <dbReference type="EMBL" id="SCM67040.1"/>
    </source>
</evidence>
<feature type="binding site" evidence="3">
    <location>
        <position position="18"/>
    </location>
    <ligand>
        <name>substrate</name>
    </ligand>
</feature>
<reference evidence="6" key="1">
    <citation type="submission" date="2016-09" db="EMBL/GenBank/DDBJ databases">
        <authorList>
            <person name="Wibberg D."/>
        </authorList>
    </citation>
    <scope>NUCLEOTIDE SEQUENCE [LARGE SCALE GENOMIC DNA]</scope>
</reference>
<dbReference type="InterPro" id="IPR008241">
    <property type="entry name" value="Isochorismate_pyruvate-lyase"/>
</dbReference>
<evidence type="ECO:0000259" key="4">
    <source>
        <dbReference type="PROSITE" id="PS51168"/>
    </source>
</evidence>
<evidence type="ECO:0000256" key="2">
    <source>
        <dbReference type="ARBA" id="ARBA00023235"/>
    </source>
</evidence>
<feature type="domain" description="Chorismate mutase" evidence="4">
    <location>
        <begin position="8"/>
        <end position="99"/>
    </location>
</feature>
<gene>
    <name evidence="5" type="ORF">KARMA_1226</name>
</gene>
<keyword evidence="2" id="KW-0413">Isomerase</keyword>
<dbReference type="GO" id="GO:0004106">
    <property type="term" value="F:chorismate mutase activity"/>
    <property type="evidence" value="ECO:0007669"/>
    <property type="project" value="UniProtKB-EC"/>
</dbReference>
<dbReference type="GO" id="GO:0046417">
    <property type="term" value="P:chorismate metabolic process"/>
    <property type="evidence" value="ECO:0007669"/>
    <property type="project" value="InterPro"/>
</dbReference>
<dbReference type="InterPro" id="IPR051331">
    <property type="entry name" value="Chorismate_mutase-related"/>
</dbReference>
<feature type="binding site" evidence="3">
    <location>
        <position position="46"/>
    </location>
    <ligand>
        <name>substrate</name>
    </ligand>
</feature>
<dbReference type="AlphaFoldDB" id="A0A1M4MX06"/>
<dbReference type="SMART" id="SM00830">
    <property type="entry name" value="CM_2"/>
    <property type="match status" value="1"/>
</dbReference>
<dbReference type="GO" id="GO:0009697">
    <property type="term" value="P:salicylic acid biosynthetic process"/>
    <property type="evidence" value="ECO:0007669"/>
    <property type="project" value="InterPro"/>
</dbReference>
<evidence type="ECO:0000256" key="1">
    <source>
        <dbReference type="ARBA" id="ARBA00012404"/>
    </source>
</evidence>
<proteinExistence type="predicted"/>
<dbReference type="InterPro" id="IPR002701">
    <property type="entry name" value="CM_II_prokaryot"/>
</dbReference>
<dbReference type="PANTHER" id="PTHR38041">
    <property type="entry name" value="CHORISMATE MUTASE"/>
    <property type="match status" value="1"/>
</dbReference>
<dbReference type="EC" id="5.4.99.5" evidence="1"/>
<dbReference type="PANTHER" id="PTHR38041:SF1">
    <property type="entry name" value="CHORISMATE MUTASE"/>
    <property type="match status" value="1"/>
</dbReference>
<dbReference type="GO" id="GO:0016835">
    <property type="term" value="F:carbon-oxygen lyase activity"/>
    <property type="evidence" value="ECO:0007669"/>
    <property type="project" value="InterPro"/>
</dbReference>
<dbReference type="Proteomes" id="UP000184085">
    <property type="component" value="Unassembled WGS sequence"/>
</dbReference>
<dbReference type="Pfam" id="PF01817">
    <property type="entry name" value="CM_2"/>
    <property type="match status" value="1"/>
</dbReference>
<feature type="binding site" evidence="3">
    <location>
        <position position="35"/>
    </location>
    <ligand>
        <name>substrate</name>
    </ligand>
</feature>
<protein>
    <recommendedName>
        <fullName evidence="1">chorismate mutase</fullName>
        <ecNumber evidence="1">5.4.99.5</ecNumber>
    </recommendedName>
</protein>
<accession>A0A1M4MX06</accession>
<keyword evidence="6" id="KW-1185">Reference proteome</keyword>
<dbReference type="RefSeq" id="WP_072705568.1">
    <property type="nucleotide sequence ID" value="NZ_FMJB01000041.1"/>
</dbReference>
<organism evidence="5 6">
    <name type="scientific">Donghicola eburneus</name>
    <dbReference type="NCBI Taxonomy" id="393278"/>
    <lineage>
        <taxon>Bacteria</taxon>
        <taxon>Pseudomonadati</taxon>
        <taxon>Pseudomonadota</taxon>
        <taxon>Alphaproteobacteria</taxon>
        <taxon>Rhodobacterales</taxon>
        <taxon>Roseobacteraceae</taxon>
        <taxon>Donghicola</taxon>
    </lineage>
</organism>
<feature type="binding site" evidence="3">
    <location>
        <position position="95"/>
    </location>
    <ligand>
        <name>substrate</name>
    </ligand>
</feature>
<dbReference type="Gene3D" id="1.20.59.10">
    <property type="entry name" value="Chorismate mutase"/>
    <property type="match status" value="1"/>
</dbReference>
<sequence length="104" mass="11992">MDRTRRAPTECPDMPTLRAQIDDLDTQLVTLLVERATYIDRAIQLKPDAGLPARIRDRVEQVVANVRNKADSQGLDPDLTESLWRKIIDWSIDREERVLGTHKE</sequence>
<name>A0A1M4MX06_9RHOB</name>
<evidence type="ECO:0000313" key="6">
    <source>
        <dbReference type="Proteomes" id="UP000184085"/>
    </source>
</evidence>
<dbReference type="InterPro" id="IPR036979">
    <property type="entry name" value="CM_dom_sf"/>
</dbReference>
<dbReference type="EMBL" id="FMJB01000041">
    <property type="protein sequence ID" value="SCM67040.1"/>
    <property type="molecule type" value="Genomic_DNA"/>
</dbReference>
<dbReference type="InterPro" id="IPR036263">
    <property type="entry name" value="Chorismate_II_sf"/>
</dbReference>
<dbReference type="SUPFAM" id="SSF48600">
    <property type="entry name" value="Chorismate mutase II"/>
    <property type="match status" value="1"/>
</dbReference>